<reference evidence="3" key="1">
    <citation type="journal article" date="2019" name="Int. J. Syst. Evol. Microbiol.">
        <title>The Global Catalogue of Microorganisms (GCM) 10K type strain sequencing project: providing services to taxonomists for standard genome sequencing and annotation.</title>
        <authorList>
            <consortium name="The Broad Institute Genomics Platform"/>
            <consortium name="The Broad Institute Genome Sequencing Center for Infectious Disease"/>
            <person name="Wu L."/>
            <person name="Ma J."/>
        </authorList>
    </citation>
    <scope>NUCLEOTIDE SEQUENCE [LARGE SCALE GENOMIC DNA]</scope>
    <source>
        <strain evidence="3">CGMCC 1.10759</strain>
    </source>
</reference>
<keyword evidence="3" id="KW-1185">Reference proteome</keyword>
<dbReference type="Proteomes" id="UP001595904">
    <property type="component" value="Unassembled WGS sequence"/>
</dbReference>
<feature type="transmembrane region" description="Helical" evidence="1">
    <location>
        <begin position="6"/>
        <end position="23"/>
    </location>
</feature>
<protein>
    <submittedName>
        <fullName evidence="2">DUF2065 domain-containing protein</fullName>
    </submittedName>
</protein>
<organism evidence="2 3">
    <name type="scientific">Steroidobacter flavus</name>
    <dbReference type="NCBI Taxonomy" id="1842136"/>
    <lineage>
        <taxon>Bacteria</taxon>
        <taxon>Pseudomonadati</taxon>
        <taxon>Pseudomonadota</taxon>
        <taxon>Gammaproteobacteria</taxon>
        <taxon>Steroidobacterales</taxon>
        <taxon>Steroidobacteraceae</taxon>
        <taxon>Steroidobacter</taxon>
    </lineage>
</organism>
<keyword evidence="1" id="KW-1133">Transmembrane helix</keyword>
<dbReference type="InterPro" id="IPR019201">
    <property type="entry name" value="DUF2065"/>
</dbReference>
<name>A0ABV8T828_9GAMM</name>
<dbReference type="PANTHER" id="PTHR38602">
    <property type="entry name" value="INNER MEMBRANE PROTEIN-RELATED"/>
    <property type="match status" value="1"/>
</dbReference>
<dbReference type="PANTHER" id="PTHR38602:SF1">
    <property type="entry name" value="INNER MEMBRANE PROTEIN"/>
    <property type="match status" value="1"/>
</dbReference>
<feature type="transmembrane region" description="Helical" evidence="1">
    <location>
        <begin position="43"/>
        <end position="61"/>
    </location>
</feature>
<evidence type="ECO:0000256" key="1">
    <source>
        <dbReference type="SAM" id="Phobius"/>
    </source>
</evidence>
<keyword evidence="1" id="KW-0812">Transmembrane</keyword>
<comment type="caution">
    <text evidence="2">The sequence shown here is derived from an EMBL/GenBank/DDBJ whole genome shotgun (WGS) entry which is preliminary data.</text>
</comment>
<proteinExistence type="predicted"/>
<evidence type="ECO:0000313" key="2">
    <source>
        <dbReference type="EMBL" id="MFC4314829.1"/>
    </source>
</evidence>
<dbReference type="RefSeq" id="WP_380606331.1">
    <property type="nucleotide sequence ID" value="NZ_JBHSDU010000015.1"/>
</dbReference>
<keyword evidence="1" id="KW-0472">Membrane</keyword>
<sequence length="63" mass="7071">MNWSDLFAALALYLVLEGVMPFLRPQSVKRLMQALSSLQDRQLRLFGLASMSAGLALLYLVRS</sequence>
<dbReference type="Pfam" id="PF09838">
    <property type="entry name" value="DUF2065"/>
    <property type="match status" value="1"/>
</dbReference>
<dbReference type="EMBL" id="JBHSDU010000015">
    <property type="protein sequence ID" value="MFC4314829.1"/>
    <property type="molecule type" value="Genomic_DNA"/>
</dbReference>
<accession>A0ABV8T828</accession>
<evidence type="ECO:0000313" key="3">
    <source>
        <dbReference type="Proteomes" id="UP001595904"/>
    </source>
</evidence>
<gene>
    <name evidence="2" type="ORF">ACFPN2_37545</name>
</gene>